<evidence type="ECO:0000313" key="2">
    <source>
        <dbReference type="EMBL" id="GIY74850.1"/>
    </source>
</evidence>
<evidence type="ECO:0000313" key="3">
    <source>
        <dbReference type="Proteomes" id="UP001054837"/>
    </source>
</evidence>
<keyword evidence="3" id="KW-1185">Reference proteome</keyword>
<accession>A0AAV4W033</accession>
<protein>
    <submittedName>
        <fullName evidence="2">Uncharacterized protein</fullName>
    </submittedName>
</protein>
<comment type="caution">
    <text evidence="2">The sequence shown here is derived from an EMBL/GenBank/DDBJ whole genome shotgun (WGS) entry which is preliminary data.</text>
</comment>
<evidence type="ECO:0000256" key="1">
    <source>
        <dbReference type="SAM" id="Coils"/>
    </source>
</evidence>
<dbReference type="Proteomes" id="UP001054837">
    <property type="component" value="Unassembled WGS sequence"/>
</dbReference>
<feature type="coiled-coil region" evidence="1">
    <location>
        <begin position="288"/>
        <end position="319"/>
    </location>
</feature>
<reference evidence="2 3" key="1">
    <citation type="submission" date="2021-06" db="EMBL/GenBank/DDBJ databases">
        <title>Caerostris darwini draft genome.</title>
        <authorList>
            <person name="Kono N."/>
            <person name="Arakawa K."/>
        </authorList>
    </citation>
    <scope>NUCLEOTIDE SEQUENCE [LARGE SCALE GENOMIC DNA]</scope>
</reference>
<proteinExistence type="predicted"/>
<sequence>MLELGNSSGITQVAGVGHQGTNGRAGIGGKGGKNGNHVITKCTYTAQFLWISASSSWSWIETIHNSDRARPGVNGIAGGKPSIADTTRTALVNIDFANMINQYKGYLRENLENRFKNSALVEFLNRMDNDDGVRNVYTAMGLIDEFRGLETSFLKLSEKIDFIPLYQSLLRRTGDYAQNPKPNENSMEYKKVLHYLYTATLVKIYNVKEYSGTNDLIIDIEDYLDSVKEEFETLRDLRKESSKADVIRRHEEEYKRSIDQKIEEANDFIQRLVVPEIDRICAQVDSKIDLLIDETVALQEQAKEEKEKLIEKWQALDKAMVTRGMFSFFKIAGQVISFFGPIGAIAGTALGMGTSVIESLVLDSEEGVLNLPSQVASSMQLLDDGIKNVKNQKIAYLDKLLEDIAKETSKYPEQLSDTATKMSSIKDRLLKFKDSKPNFKEIAIIEREIKQELGLKVEQLKVDSKAASALKSLLTVQKIAEFGSLLLDISNRSKSDVRKLDAISNAIRQEDSKIRWLQEYEENIYDAVIPTLQSMEDYLQDVQSSLGTKSKVVLDVTKWQVQSSLRDLKLQMQQLTRNFKVKDDLARCVEKLEEAMATLINIYDRIQNYQEQKHLASYIADISSAASSVIDISEPKLANATNHLEILIRSNLVMKLYRTAVEALKQWVFPFAHDYLEVLSHLELDNGIDDAVSTAGRQIDRMKSKVRIYKSSVTKTDSLVFGEEFSSRYNTTEAFYTWKNERFGSVISKLLSGQEVILKADVRNSLANKDAIKFSLIGLNFKSSNTAIQSGLSSILKNFDLQITHLGNSYFRYDNKIYLIISSSQNISYSFERSLTSGEPVRRNNAYLKLKAGDVMLSPYALWKIRLVQSVSDVTFNALETYRDQVDVELEGYGSYVVKSGVVRSIDDVYEAAEYDELDESTDSYTDDCASPRRRQIRSIEQVEGVSNYYTISNAGNGLSSPINYVCDSIKVFFSSVIISSLGRIFVSKTIAENNGLNFFHEMPGSLQDLKISSAIPATETNERNIMDGISPQRISSAIPTIETNEQISSAIPTTETNERNTMDGISPQRISSAIPTIEINEWNSKDGVSPQRISSAIPRIETNEQISSAISTIKTNEQISSAIPTIETNERNSMEEVSSQRITSDTFMKNTDMGNAMENNMVGSKTSQNLPFLLKREASLTIAEELKTSSNSNVNLNAKSNCLRKFLLNGQREIRNVRFLESLEINSSLLLADLICRSVTEVKYKSAIHESLLSPHDVVERKIGETAIQDEADLQQKFHLLLSEMSNKEENSWFRKIKSCMKSAFNFFRLTNEEEKEDYICDIKNLF</sequence>
<keyword evidence="1" id="KW-0175">Coiled coil</keyword>
<organism evidence="2 3">
    <name type="scientific">Caerostris darwini</name>
    <dbReference type="NCBI Taxonomy" id="1538125"/>
    <lineage>
        <taxon>Eukaryota</taxon>
        <taxon>Metazoa</taxon>
        <taxon>Ecdysozoa</taxon>
        <taxon>Arthropoda</taxon>
        <taxon>Chelicerata</taxon>
        <taxon>Arachnida</taxon>
        <taxon>Araneae</taxon>
        <taxon>Araneomorphae</taxon>
        <taxon>Entelegynae</taxon>
        <taxon>Araneoidea</taxon>
        <taxon>Araneidae</taxon>
        <taxon>Caerostris</taxon>
    </lineage>
</organism>
<dbReference type="EMBL" id="BPLQ01013794">
    <property type="protein sequence ID" value="GIY74850.1"/>
    <property type="molecule type" value="Genomic_DNA"/>
</dbReference>
<name>A0AAV4W033_9ARAC</name>
<gene>
    <name evidence="2" type="primary">AVEN_12449_2</name>
    <name evidence="2" type="ORF">CDAR_73161</name>
</gene>